<dbReference type="AlphaFoldDB" id="A0AAE4AY74"/>
<comment type="caution">
    <text evidence="1">The sequence shown here is derived from an EMBL/GenBank/DDBJ whole genome shotgun (WGS) entry which is preliminary data.</text>
</comment>
<dbReference type="Pfam" id="PF04672">
    <property type="entry name" value="Methyltransf_19"/>
    <property type="match status" value="1"/>
</dbReference>
<evidence type="ECO:0000313" key="2">
    <source>
        <dbReference type="Proteomes" id="UP001240236"/>
    </source>
</evidence>
<dbReference type="Gene3D" id="3.40.50.150">
    <property type="entry name" value="Vaccinia Virus protein VP39"/>
    <property type="match status" value="1"/>
</dbReference>
<organism evidence="1 2">
    <name type="scientific">Catenuloplanes indicus</name>
    <dbReference type="NCBI Taxonomy" id="137267"/>
    <lineage>
        <taxon>Bacteria</taxon>
        <taxon>Bacillati</taxon>
        <taxon>Actinomycetota</taxon>
        <taxon>Actinomycetes</taxon>
        <taxon>Micromonosporales</taxon>
        <taxon>Micromonosporaceae</taxon>
        <taxon>Catenuloplanes</taxon>
    </lineage>
</organism>
<name>A0AAE4AY74_9ACTN</name>
<keyword evidence="2" id="KW-1185">Reference proteome</keyword>
<evidence type="ECO:0008006" key="3">
    <source>
        <dbReference type="Google" id="ProtNLM"/>
    </source>
</evidence>
<dbReference type="SUPFAM" id="SSF53335">
    <property type="entry name" value="S-adenosyl-L-methionine-dependent methyltransferases"/>
    <property type="match status" value="1"/>
</dbReference>
<dbReference type="EMBL" id="JAUSUZ010000001">
    <property type="protein sequence ID" value="MDQ0366934.1"/>
    <property type="molecule type" value="Genomic_DNA"/>
</dbReference>
<protein>
    <recommendedName>
        <fullName evidence="3">S-adenosyl methyltransferase</fullName>
    </recommendedName>
</protein>
<proteinExistence type="predicted"/>
<dbReference type="InterPro" id="IPR006764">
    <property type="entry name" value="SAM_dep_MeTrfase_SAV2177_type"/>
</dbReference>
<evidence type="ECO:0000313" key="1">
    <source>
        <dbReference type="EMBL" id="MDQ0366934.1"/>
    </source>
</evidence>
<gene>
    <name evidence="1" type="ORF">J2S42_003603</name>
</gene>
<accession>A0AAE4AY74</accession>
<dbReference type="InterPro" id="IPR029063">
    <property type="entry name" value="SAM-dependent_MTases_sf"/>
</dbReference>
<dbReference type="Proteomes" id="UP001240236">
    <property type="component" value="Unassembled WGS sequence"/>
</dbReference>
<sequence>MPATSRVRDRMLYDIVPAAGAPTMAAPSIPSAQRDTRRFDGGATLASAIDGWIECAVLLAGRGLQIRQFLHIDAGRPAAPAVHNLADVVVRDPRVVYTDHDPRVAAAGARQLPAGGCGRVRFLHVDLTTAGSSALDDVRAVLDPRQPVAVIVPPRAGQRGPQGYEAVRKLVAGLPAGSLLALAAATADAMPRAERRAREAVGASPHWYSYAQVERLFDGLDLLPPGVLPVRRWTSTHHATQMPLAWAALGRRP</sequence>
<reference evidence="1 2" key="1">
    <citation type="submission" date="2023-07" db="EMBL/GenBank/DDBJ databases">
        <title>Sequencing the genomes of 1000 actinobacteria strains.</title>
        <authorList>
            <person name="Klenk H.-P."/>
        </authorList>
    </citation>
    <scope>NUCLEOTIDE SEQUENCE [LARGE SCALE GENOMIC DNA]</scope>
    <source>
        <strain evidence="1 2">DSM 44709</strain>
    </source>
</reference>
<dbReference type="RefSeq" id="WP_307240623.1">
    <property type="nucleotide sequence ID" value="NZ_JAUSUZ010000001.1"/>
</dbReference>